<dbReference type="SUPFAM" id="SSF52518">
    <property type="entry name" value="Thiamin diphosphate-binding fold (THDP-binding)"/>
    <property type="match status" value="2"/>
</dbReference>
<dbReference type="UniPathway" id="UPA01057">
    <property type="reaction ID" value="UER00164"/>
</dbReference>
<dbReference type="PANTHER" id="PTHR42916">
    <property type="entry name" value="2-SUCCINYL-5-ENOLPYRUVYL-6-HYDROXY-3-CYCLOHEXENE-1-CARBOXYLATE SYNTHASE"/>
    <property type="match status" value="1"/>
</dbReference>
<dbReference type="Proteomes" id="UP000014136">
    <property type="component" value="Unassembled WGS sequence"/>
</dbReference>
<accession>S0NTA9</accession>
<gene>
    <name evidence="7" type="primary">menD</name>
    <name evidence="11" type="ORF">OMQ_01314</name>
</gene>
<protein>
    <recommendedName>
        <fullName evidence="7">2-succinyl-5-enolpyruvyl-6-hydroxy-3-cyclohexene-1-carboxylate synthase</fullName>
        <shortName evidence="7">SEPHCHC synthase</shortName>
        <ecNumber evidence="7">2.2.1.9</ecNumber>
    </recommendedName>
    <alternativeName>
        <fullName evidence="7">Menaquinone biosynthesis protein MenD</fullName>
    </alternativeName>
</protein>
<proteinExistence type="inferred from homology"/>
<dbReference type="GO" id="GO:0070204">
    <property type="term" value="F:2-succinyl-5-enolpyruvyl-6-hydroxy-3-cyclohexene-1-carboxylic-acid synthase activity"/>
    <property type="evidence" value="ECO:0007669"/>
    <property type="project" value="UniProtKB-UniRule"/>
</dbReference>
<comment type="catalytic activity">
    <reaction evidence="7">
        <text>isochorismate + 2-oxoglutarate + H(+) = 5-enolpyruvoyl-6-hydroxy-2-succinyl-cyclohex-3-ene-1-carboxylate + CO2</text>
        <dbReference type="Rhea" id="RHEA:25593"/>
        <dbReference type="ChEBI" id="CHEBI:15378"/>
        <dbReference type="ChEBI" id="CHEBI:16526"/>
        <dbReference type="ChEBI" id="CHEBI:16810"/>
        <dbReference type="ChEBI" id="CHEBI:29780"/>
        <dbReference type="ChEBI" id="CHEBI:58818"/>
        <dbReference type="EC" id="2.2.1.9"/>
    </reaction>
</comment>
<sequence length="564" mass="62640">MNHQKVMTSYLLAFIEGLKTAGIKKVVISPGSRSTPLSLLLHRDQDITCFIDVDERSAAFFALGLIKATDEPVAIVCTSGTAAANYYPAICEAEATNLPLVVLTTDRPPELRQVGAPQAMDQQQLYASHVKRFVEMTVPEASDELLRYSHWQGLTNSLHAQQAPKGPVHVNFPLREPLLPDLAMKAPKYTSSTIVPSQRNVDISLLRPLLGKKGLIIVGEQHDIKEAQHYLALAEWLNWPIVGDPLTNLATSQSSTHYLKQSDLIFSETTLQPEVILRFGRLPVTKNVLLYLKRVHAPTILVESAFSWQDQLQTTNYFIEATITEFLRSIQQATFTKVADSWITAWQQEQELATKVLAAQPLLKEFNESAATVALVNQLHDSQLFVANSNAIRFVDRLTATNPNRVTIHGNRGVNGIDGLLSTTAGIAANQAQPTFLLIGDLALFHDMNGLQMMKQYQLPITIVLLNNNGGGIFSFLSQQTLAPEDFTPLFGTPLDMDFQHVAKLYGAQYHQPTSLKDFEALIIAAQQQPRFQLIEVRGTQKEPVDLWETICQEYQLALGDTHG</sequence>
<dbReference type="Pfam" id="PF02776">
    <property type="entry name" value="TPP_enzyme_N"/>
    <property type="match status" value="1"/>
</dbReference>
<keyword evidence="3 7" id="KW-0479">Metal-binding</keyword>
<keyword evidence="4 7" id="KW-0460">Magnesium</keyword>
<dbReference type="SUPFAM" id="SSF52467">
    <property type="entry name" value="DHS-like NAD/FAD-binding domain"/>
    <property type="match status" value="1"/>
</dbReference>
<comment type="cofactor">
    <cofactor evidence="7">
        <name>Mg(2+)</name>
        <dbReference type="ChEBI" id="CHEBI:18420"/>
    </cofactor>
    <cofactor evidence="7">
        <name>Mn(2+)</name>
        <dbReference type="ChEBI" id="CHEBI:29035"/>
    </cofactor>
</comment>
<dbReference type="HOGENOM" id="CLU_006051_3_0_9"/>
<evidence type="ECO:0000259" key="8">
    <source>
        <dbReference type="Pfam" id="PF02775"/>
    </source>
</evidence>
<keyword evidence="12" id="KW-1185">Reference proteome</keyword>
<dbReference type="InterPro" id="IPR012001">
    <property type="entry name" value="Thiamin_PyroP_enz_TPP-bd_dom"/>
</dbReference>
<feature type="domain" description="Menaquinone biosynthesis protein MenD middle" evidence="10">
    <location>
        <begin position="205"/>
        <end position="386"/>
    </location>
</feature>
<dbReference type="PANTHER" id="PTHR42916:SF1">
    <property type="entry name" value="PROTEIN PHYLLO, CHLOROPLASTIC"/>
    <property type="match status" value="1"/>
</dbReference>
<keyword evidence="6 7" id="KW-0464">Manganese</keyword>
<dbReference type="eggNOG" id="COG1165">
    <property type="taxonomic scope" value="Bacteria"/>
</dbReference>
<comment type="pathway">
    <text evidence="7">Quinol/quinone metabolism; menaquinone biosynthesis.</text>
</comment>
<evidence type="ECO:0000256" key="1">
    <source>
        <dbReference type="ARBA" id="ARBA00022428"/>
    </source>
</evidence>
<dbReference type="PIRSF" id="PIRSF004983">
    <property type="entry name" value="MenD"/>
    <property type="match status" value="1"/>
</dbReference>
<dbReference type="InterPro" id="IPR032264">
    <property type="entry name" value="MenD_middle"/>
</dbReference>
<dbReference type="GO" id="GO:0030976">
    <property type="term" value="F:thiamine pyrophosphate binding"/>
    <property type="evidence" value="ECO:0007669"/>
    <property type="project" value="UniProtKB-UniRule"/>
</dbReference>
<keyword evidence="2 7" id="KW-0808">Transferase</keyword>
<dbReference type="EC" id="2.2.1.9" evidence="7"/>
<dbReference type="RefSeq" id="WP_016175111.1">
    <property type="nucleotide sequence ID" value="NZ_KE136389.1"/>
</dbReference>
<comment type="pathway">
    <text evidence="7">Quinol/quinone metabolism; 1,4-dihydroxy-2-naphthoate biosynthesis; 1,4-dihydroxy-2-naphthoate from chorismate: step 2/7.</text>
</comment>
<comment type="function">
    <text evidence="7">Catalyzes the thiamine diphosphate-dependent decarboxylation of 2-oxoglutarate and the subsequent addition of the resulting succinic semialdehyde-thiamine pyrophosphate anion to isochorismate to yield 2-succinyl-5-enolpyruvyl-6-hydroxy-3-cyclohexene-1-carboxylate (SEPHCHC).</text>
</comment>
<evidence type="ECO:0000256" key="4">
    <source>
        <dbReference type="ARBA" id="ARBA00022842"/>
    </source>
</evidence>
<dbReference type="GO" id="GO:0009234">
    <property type="term" value="P:menaquinone biosynthetic process"/>
    <property type="evidence" value="ECO:0007669"/>
    <property type="project" value="UniProtKB-UniRule"/>
</dbReference>
<evidence type="ECO:0000256" key="5">
    <source>
        <dbReference type="ARBA" id="ARBA00023052"/>
    </source>
</evidence>
<dbReference type="OrthoDB" id="9791859at2"/>
<reference evidence="11 12" key="1">
    <citation type="submission" date="2013-03" db="EMBL/GenBank/DDBJ databases">
        <title>The Genome Sequence of Enterococcus saccharolyticus ATCC_43076 (Illumina only assembly).</title>
        <authorList>
            <consortium name="The Broad Institute Genomics Platform"/>
            <consortium name="The Broad Institute Genome Sequencing Center for Infectious Disease"/>
            <person name="Earl A."/>
            <person name="Russ C."/>
            <person name="Gilmore M."/>
            <person name="Surin D."/>
            <person name="Walker B."/>
            <person name="Young S."/>
            <person name="Zeng Q."/>
            <person name="Gargeya S."/>
            <person name="Fitzgerald M."/>
            <person name="Haas B."/>
            <person name="Abouelleil A."/>
            <person name="Allen A.W."/>
            <person name="Alvarado L."/>
            <person name="Arachchi H.M."/>
            <person name="Berlin A.M."/>
            <person name="Chapman S.B."/>
            <person name="Gainer-Dewar J."/>
            <person name="Goldberg J."/>
            <person name="Griggs A."/>
            <person name="Gujja S."/>
            <person name="Hansen M."/>
            <person name="Howarth C."/>
            <person name="Imamovic A."/>
            <person name="Ireland A."/>
            <person name="Larimer J."/>
            <person name="McCowan C."/>
            <person name="Murphy C."/>
            <person name="Pearson M."/>
            <person name="Poon T.W."/>
            <person name="Priest M."/>
            <person name="Roberts A."/>
            <person name="Saif S."/>
            <person name="Shea T."/>
            <person name="Sisk P."/>
            <person name="Sykes S."/>
            <person name="Wortman J."/>
            <person name="Nusbaum C."/>
            <person name="Birren B."/>
        </authorList>
    </citation>
    <scope>NUCLEOTIDE SEQUENCE [LARGE SCALE GENOMIC DNA]</scope>
    <source>
        <strain evidence="11 12">ATCC 43076</strain>
    </source>
</reference>
<comment type="caution">
    <text evidence="11">The sequence shown here is derived from an EMBL/GenBank/DDBJ whole genome shotgun (WGS) entry which is preliminary data.</text>
</comment>
<organism evidence="11 12">
    <name type="scientific">Enterococcus saccharolyticus subsp. saccharolyticus ATCC 43076</name>
    <dbReference type="NCBI Taxonomy" id="1139996"/>
    <lineage>
        <taxon>Bacteria</taxon>
        <taxon>Bacillati</taxon>
        <taxon>Bacillota</taxon>
        <taxon>Bacilli</taxon>
        <taxon>Lactobacillales</taxon>
        <taxon>Enterococcaceae</taxon>
        <taxon>Enterococcus</taxon>
    </lineage>
</organism>
<keyword evidence="5 7" id="KW-0786">Thiamine pyrophosphate</keyword>
<evidence type="ECO:0000256" key="3">
    <source>
        <dbReference type="ARBA" id="ARBA00022723"/>
    </source>
</evidence>
<dbReference type="NCBIfam" id="TIGR00173">
    <property type="entry name" value="menD"/>
    <property type="match status" value="1"/>
</dbReference>
<dbReference type="InterPro" id="IPR011766">
    <property type="entry name" value="TPP_enzyme_TPP-bd"/>
</dbReference>
<dbReference type="CDD" id="cd07037">
    <property type="entry name" value="TPP_PYR_MenD"/>
    <property type="match status" value="1"/>
</dbReference>
<dbReference type="Pfam" id="PF16582">
    <property type="entry name" value="TPP_enzyme_M_2"/>
    <property type="match status" value="1"/>
</dbReference>
<comment type="subunit">
    <text evidence="7">Homodimer.</text>
</comment>
<dbReference type="UniPathway" id="UPA00079"/>
<dbReference type="HAMAP" id="MF_01659">
    <property type="entry name" value="MenD"/>
    <property type="match status" value="1"/>
</dbReference>
<evidence type="ECO:0000259" key="10">
    <source>
        <dbReference type="Pfam" id="PF16582"/>
    </source>
</evidence>
<dbReference type="InterPro" id="IPR004433">
    <property type="entry name" value="MenaQ_synth_MenD"/>
</dbReference>
<evidence type="ECO:0000313" key="11">
    <source>
        <dbReference type="EMBL" id="EOT29362.1"/>
    </source>
</evidence>
<evidence type="ECO:0000313" key="12">
    <source>
        <dbReference type="Proteomes" id="UP000014136"/>
    </source>
</evidence>
<evidence type="ECO:0000256" key="7">
    <source>
        <dbReference type="HAMAP-Rule" id="MF_01659"/>
    </source>
</evidence>
<feature type="domain" description="Thiamine pyrophosphate enzyme N-terminal TPP-binding" evidence="9">
    <location>
        <begin position="13"/>
        <end position="125"/>
    </location>
</feature>
<dbReference type="Pfam" id="PF02775">
    <property type="entry name" value="TPP_enzyme_C"/>
    <property type="match status" value="1"/>
</dbReference>
<keyword evidence="1 7" id="KW-0474">Menaquinone biosynthesis</keyword>
<dbReference type="GO" id="GO:0000287">
    <property type="term" value="F:magnesium ion binding"/>
    <property type="evidence" value="ECO:0007669"/>
    <property type="project" value="UniProtKB-UniRule"/>
</dbReference>
<comment type="similarity">
    <text evidence="7">Belongs to the TPP enzyme family. MenD subfamily.</text>
</comment>
<dbReference type="Gene3D" id="3.40.50.1220">
    <property type="entry name" value="TPP-binding domain"/>
    <property type="match status" value="1"/>
</dbReference>
<dbReference type="Gene3D" id="3.40.50.970">
    <property type="match status" value="2"/>
</dbReference>
<dbReference type="PATRIC" id="fig|1139996.3.peg.1294"/>
<dbReference type="InterPro" id="IPR029035">
    <property type="entry name" value="DHS-like_NAD/FAD-binding_dom"/>
</dbReference>
<evidence type="ECO:0000259" key="9">
    <source>
        <dbReference type="Pfam" id="PF02776"/>
    </source>
</evidence>
<evidence type="ECO:0000256" key="6">
    <source>
        <dbReference type="ARBA" id="ARBA00023211"/>
    </source>
</evidence>
<feature type="domain" description="Thiamine pyrophosphate enzyme TPP-binding" evidence="8">
    <location>
        <begin position="424"/>
        <end position="537"/>
    </location>
</feature>
<name>S0NTA9_9ENTE</name>
<comment type="cofactor">
    <cofactor evidence="7">
        <name>thiamine diphosphate</name>
        <dbReference type="ChEBI" id="CHEBI:58937"/>
    </cofactor>
    <text evidence="7">Binds 1 thiamine pyrophosphate per subunit.</text>
</comment>
<dbReference type="STRING" id="41997.RV16_GL000256"/>
<dbReference type="InterPro" id="IPR029061">
    <property type="entry name" value="THDP-binding"/>
</dbReference>
<dbReference type="GO" id="GO:0030145">
    <property type="term" value="F:manganese ion binding"/>
    <property type="evidence" value="ECO:0007669"/>
    <property type="project" value="UniProtKB-UniRule"/>
</dbReference>
<dbReference type="CDD" id="cd02009">
    <property type="entry name" value="TPP_SHCHC_synthase"/>
    <property type="match status" value="1"/>
</dbReference>
<dbReference type="EMBL" id="AHYT01000004">
    <property type="protein sequence ID" value="EOT29362.1"/>
    <property type="molecule type" value="Genomic_DNA"/>
</dbReference>
<dbReference type="AlphaFoldDB" id="S0NTA9"/>
<evidence type="ECO:0000256" key="2">
    <source>
        <dbReference type="ARBA" id="ARBA00022679"/>
    </source>
</evidence>